<reference evidence="2 3" key="1">
    <citation type="submission" date="2019-07" db="EMBL/GenBank/DDBJ databases">
        <authorList>
            <person name="Jastrzebski P J."/>
            <person name="Paukszto L."/>
            <person name="Jastrzebski P J."/>
        </authorList>
    </citation>
    <scope>NUCLEOTIDE SEQUENCE [LARGE SCALE GENOMIC DNA]</scope>
    <source>
        <strain evidence="2 3">WMS-il1</strain>
    </source>
</reference>
<evidence type="ECO:0000313" key="3">
    <source>
        <dbReference type="Proteomes" id="UP000321570"/>
    </source>
</evidence>
<keyword evidence="3" id="KW-1185">Reference proteome</keyword>
<dbReference type="Proteomes" id="UP000321570">
    <property type="component" value="Unassembled WGS sequence"/>
</dbReference>
<gene>
    <name evidence="2" type="ORF">WMSIL1_LOCUS4647</name>
</gene>
<feature type="region of interest" description="Disordered" evidence="1">
    <location>
        <begin position="366"/>
        <end position="388"/>
    </location>
</feature>
<feature type="region of interest" description="Disordered" evidence="1">
    <location>
        <begin position="301"/>
        <end position="338"/>
    </location>
</feature>
<feature type="compositionally biased region" description="Polar residues" evidence="1">
    <location>
        <begin position="369"/>
        <end position="388"/>
    </location>
</feature>
<dbReference type="AlphaFoldDB" id="A0A564YAT4"/>
<evidence type="ECO:0000256" key="1">
    <source>
        <dbReference type="SAM" id="MobiDB-lite"/>
    </source>
</evidence>
<protein>
    <submittedName>
        <fullName evidence="2">Uncharacterized protein</fullName>
    </submittedName>
</protein>
<feature type="compositionally biased region" description="Polar residues" evidence="1">
    <location>
        <begin position="574"/>
        <end position="584"/>
    </location>
</feature>
<sequence>MNKLLRSSNIAFLRDYNYILDVNTFENFDEIIPHIVNTNATVKLMSVLDDGRSSSLDLHPQNITLPLLSPPLSGNLTLQRHLRVFQDSGLLNFAAINTEASGLTVMKSDEFLRRFSVLNPLQSDEGKSLKSLARKLGMGAKLPSAVNSWKGLKMLPLSRNYFSASIVKIMENCGLLNGLYFVSTDLILLSTSAMNHLKLELLKRSISSRCIQRWWRQHCQQRQRLQDISNFLFTTSVTSMNSSSNNYTTTATPSNPIKDIIFPEVNDTKSILEDDRDAACAPVYVVANTVLSNVPVPQSYNLQPQQISPQPISPTSQKANKNSKRPPPSSGIAWFEPRHQRPPAFPSVALKPERIVSFVENPAPRYLGRNQSVSAPHNNEPQETNLRRSSSVRAFDFRQHNAYIPDAPPIVLTTSKDSRPLARSNSSNIGCNVCRENLGGVQRRVRRRTTEMPTDLGERRPVSWHVDQMEAQVIAHMEKQKVLNGEGSPILLRRRNSFAKVPAGDQHRDIRRVTSELSQSRSPYRRSGGNDIAASLAAPRSPSQSAKSPESQREEFLRVQSEIMRGEYRRSRELTTSPPRQNNYPVRREITPDTQQNYPWCRRPIR</sequence>
<name>A0A564YAT4_HYMDI</name>
<accession>A0A564YAT4</accession>
<feature type="region of interest" description="Disordered" evidence="1">
    <location>
        <begin position="567"/>
        <end position="588"/>
    </location>
</feature>
<feature type="compositionally biased region" description="Basic and acidic residues" evidence="1">
    <location>
        <begin position="505"/>
        <end position="514"/>
    </location>
</feature>
<organism evidence="2 3">
    <name type="scientific">Hymenolepis diminuta</name>
    <name type="common">Rat tapeworm</name>
    <dbReference type="NCBI Taxonomy" id="6216"/>
    <lineage>
        <taxon>Eukaryota</taxon>
        <taxon>Metazoa</taxon>
        <taxon>Spiralia</taxon>
        <taxon>Lophotrochozoa</taxon>
        <taxon>Platyhelminthes</taxon>
        <taxon>Cestoda</taxon>
        <taxon>Eucestoda</taxon>
        <taxon>Cyclophyllidea</taxon>
        <taxon>Hymenolepididae</taxon>
        <taxon>Hymenolepis</taxon>
    </lineage>
</organism>
<dbReference type="EMBL" id="CABIJS010000123">
    <property type="protein sequence ID" value="VUZ44371.1"/>
    <property type="molecule type" value="Genomic_DNA"/>
</dbReference>
<feature type="region of interest" description="Disordered" evidence="1">
    <location>
        <begin position="502"/>
        <end position="555"/>
    </location>
</feature>
<feature type="compositionally biased region" description="Low complexity" evidence="1">
    <location>
        <begin position="303"/>
        <end position="314"/>
    </location>
</feature>
<evidence type="ECO:0000313" key="2">
    <source>
        <dbReference type="EMBL" id="VUZ44371.1"/>
    </source>
</evidence>
<proteinExistence type="predicted"/>